<feature type="transmembrane region" description="Helical" evidence="7">
    <location>
        <begin position="187"/>
        <end position="208"/>
    </location>
</feature>
<evidence type="ECO:0000256" key="5">
    <source>
        <dbReference type="ARBA" id="ARBA00022989"/>
    </source>
</evidence>
<evidence type="ECO:0000313" key="8">
    <source>
        <dbReference type="EMBL" id="MFC0582583.1"/>
    </source>
</evidence>
<keyword evidence="4 7" id="KW-0812">Transmembrane</keyword>
<keyword evidence="3 8" id="KW-0808">Transferase</keyword>
<comment type="caution">
    <text evidence="8">The sequence shown here is derived from an EMBL/GenBank/DDBJ whole genome shotgun (WGS) entry which is preliminary data.</text>
</comment>
<feature type="transmembrane region" description="Helical" evidence="7">
    <location>
        <begin position="251"/>
        <end position="270"/>
    </location>
</feature>
<gene>
    <name evidence="8" type="ORF">ACFFFR_09365</name>
</gene>
<feature type="transmembrane region" description="Helical" evidence="7">
    <location>
        <begin position="129"/>
        <end position="149"/>
    </location>
</feature>
<dbReference type="CDD" id="cd06853">
    <property type="entry name" value="GT_WecA_like"/>
    <property type="match status" value="1"/>
</dbReference>
<evidence type="ECO:0000313" key="9">
    <source>
        <dbReference type="Proteomes" id="UP001589862"/>
    </source>
</evidence>
<dbReference type="InterPro" id="IPR000715">
    <property type="entry name" value="Glycosyl_transferase_4"/>
</dbReference>
<keyword evidence="9" id="KW-1185">Reference proteome</keyword>
<evidence type="ECO:0000256" key="4">
    <source>
        <dbReference type="ARBA" id="ARBA00022692"/>
    </source>
</evidence>
<keyword evidence="2" id="KW-1003">Cell membrane</keyword>
<evidence type="ECO:0000256" key="3">
    <source>
        <dbReference type="ARBA" id="ARBA00022679"/>
    </source>
</evidence>
<evidence type="ECO:0000256" key="1">
    <source>
        <dbReference type="ARBA" id="ARBA00004651"/>
    </source>
</evidence>
<protein>
    <submittedName>
        <fullName evidence="8">MraY family glycosyltransferase</fullName>
        <ecNumber evidence="8">2.7.8.-</ecNumber>
    </submittedName>
</protein>
<dbReference type="Proteomes" id="UP001589862">
    <property type="component" value="Unassembled WGS sequence"/>
</dbReference>
<feature type="transmembrane region" description="Helical" evidence="7">
    <location>
        <begin position="220"/>
        <end position="239"/>
    </location>
</feature>
<feature type="transmembrane region" description="Helical" evidence="7">
    <location>
        <begin position="331"/>
        <end position="350"/>
    </location>
</feature>
<feature type="transmembrane region" description="Helical" evidence="7">
    <location>
        <begin position="70"/>
        <end position="87"/>
    </location>
</feature>
<dbReference type="RefSeq" id="WP_377459850.1">
    <property type="nucleotide sequence ID" value="NZ_JBHLUB010000031.1"/>
</dbReference>
<evidence type="ECO:0000256" key="6">
    <source>
        <dbReference type="ARBA" id="ARBA00023136"/>
    </source>
</evidence>
<comment type="subcellular location">
    <subcellularLocation>
        <location evidence="1">Cell membrane</location>
        <topology evidence="1">Multi-pass membrane protein</topology>
    </subcellularLocation>
</comment>
<evidence type="ECO:0000256" key="7">
    <source>
        <dbReference type="SAM" id="Phobius"/>
    </source>
</evidence>
<dbReference type="PANTHER" id="PTHR22926:SF3">
    <property type="entry name" value="UNDECAPRENYL-PHOSPHATE ALPHA-N-ACETYLGLUCOSAMINYL 1-PHOSPHATE TRANSFERASE"/>
    <property type="match status" value="1"/>
</dbReference>
<reference evidence="8 9" key="1">
    <citation type="submission" date="2024-09" db="EMBL/GenBank/DDBJ databases">
        <authorList>
            <person name="Sun Q."/>
            <person name="Mori K."/>
        </authorList>
    </citation>
    <scope>NUCLEOTIDE SEQUENCE [LARGE SCALE GENOMIC DNA]</scope>
    <source>
        <strain evidence="8 9">NCAIM B.02604</strain>
    </source>
</reference>
<accession>A0ABV6PBT1</accession>
<dbReference type="GO" id="GO:0016740">
    <property type="term" value="F:transferase activity"/>
    <property type="evidence" value="ECO:0007669"/>
    <property type="project" value="UniProtKB-KW"/>
</dbReference>
<name>A0ABV6PBT1_9MICC</name>
<feature type="transmembrane region" description="Helical" evidence="7">
    <location>
        <begin position="304"/>
        <end position="325"/>
    </location>
</feature>
<proteinExistence type="predicted"/>
<organism evidence="8 9">
    <name type="scientific">Micrococcoides hystricis</name>
    <dbReference type="NCBI Taxonomy" id="1572761"/>
    <lineage>
        <taxon>Bacteria</taxon>
        <taxon>Bacillati</taxon>
        <taxon>Actinomycetota</taxon>
        <taxon>Actinomycetes</taxon>
        <taxon>Micrococcales</taxon>
        <taxon>Micrococcaceae</taxon>
        <taxon>Micrococcoides</taxon>
    </lineage>
</organism>
<keyword evidence="6 7" id="KW-0472">Membrane</keyword>
<evidence type="ECO:0000256" key="2">
    <source>
        <dbReference type="ARBA" id="ARBA00022475"/>
    </source>
</evidence>
<dbReference type="EMBL" id="JBHLUB010000031">
    <property type="protein sequence ID" value="MFC0582583.1"/>
    <property type="molecule type" value="Genomic_DNA"/>
</dbReference>
<dbReference type="EC" id="2.7.8.-" evidence="8"/>
<keyword evidence="5 7" id="KW-1133">Transmembrane helix</keyword>
<feature type="transmembrane region" description="Helical" evidence="7">
    <location>
        <begin position="156"/>
        <end position="175"/>
    </location>
</feature>
<sequence>MSAAISFVLTPMLRRVGLKFAHRQVVRSRDIHTNIMPRLGGVAMLLAVSAGLALASKIPFTTGIFTQERLWMGIFAALAIILVMGVLDDLFDLPWWVKILGQIGASLVVALNGIRIQAMPVGWIHITDYWMQILLTVILIVGTMNAFNFVDGLDGLATGMTVIGGSAFFVYTYLLTRSINEYDFSNVATLLMAVLIGAAAGFLPHNFYPARIFMGEVGSTLLGFTMAIAAILVTADVGALDGFRFRNVPAYMPILLPISVMLVPIIDMLVTVTRRTARGVSPFSADRGHLHHKLIDGGYNHPQAVWVLYAWSAVVAFGAVALNFIPWTTWVPIWAVLIAGCILLTIGPWLQKRYRLAKVRRRRKLLQRQRAERQMR</sequence>
<feature type="transmembrane region" description="Helical" evidence="7">
    <location>
        <begin position="39"/>
        <end position="58"/>
    </location>
</feature>
<dbReference type="Pfam" id="PF00953">
    <property type="entry name" value="Glycos_transf_4"/>
    <property type="match status" value="1"/>
</dbReference>
<dbReference type="PANTHER" id="PTHR22926">
    <property type="entry name" value="PHOSPHO-N-ACETYLMURAMOYL-PENTAPEPTIDE-TRANSFERASE"/>
    <property type="match status" value="1"/>
</dbReference>